<comment type="caution">
    <text evidence="1">The sequence shown here is derived from an EMBL/GenBank/DDBJ whole genome shotgun (WGS) entry which is preliminary data.</text>
</comment>
<gene>
    <name evidence="1" type="ORF">B4099_0335</name>
</gene>
<accession>A0A150K7C3</accession>
<organism evidence="1 2">
    <name type="scientific">Heyndrickxia coagulans</name>
    <name type="common">Weizmannia coagulans</name>
    <dbReference type="NCBI Taxonomy" id="1398"/>
    <lineage>
        <taxon>Bacteria</taxon>
        <taxon>Bacillati</taxon>
        <taxon>Bacillota</taxon>
        <taxon>Bacilli</taxon>
        <taxon>Bacillales</taxon>
        <taxon>Bacillaceae</taxon>
        <taxon>Heyndrickxia</taxon>
    </lineage>
</organism>
<protein>
    <submittedName>
        <fullName evidence="1">Uncharacterized protein</fullName>
    </submittedName>
</protein>
<dbReference type="AlphaFoldDB" id="A0A150K7C3"/>
<proteinExistence type="predicted"/>
<dbReference type="Proteomes" id="UP000075304">
    <property type="component" value="Unassembled WGS sequence"/>
</dbReference>
<sequence length="39" mass="4439">MDWEPRPILKAIHFKCRGKSANAVNFNGFPKEVSHPQGM</sequence>
<name>A0A150K7C3_HEYCO</name>
<evidence type="ECO:0000313" key="1">
    <source>
        <dbReference type="EMBL" id="KYC65447.1"/>
    </source>
</evidence>
<dbReference type="PATRIC" id="fig|1398.25.peg.337"/>
<reference evidence="1 2" key="1">
    <citation type="submission" date="2016-01" db="EMBL/GenBank/DDBJ databases">
        <title>Genome Sequences of Twelve Sporeforming Bacillus Species Isolated from Foods.</title>
        <authorList>
            <person name="Berendsen E.M."/>
            <person name="Wells-Bennik M.H."/>
            <person name="Krawcyk A.O."/>
            <person name="De Jong A."/>
            <person name="Holsappel S."/>
            <person name="Eijlander R.T."/>
            <person name="Kuipers O.P."/>
        </authorList>
    </citation>
    <scope>NUCLEOTIDE SEQUENCE [LARGE SCALE GENOMIC DNA]</scope>
    <source>
        <strain evidence="1 2">B4099</strain>
    </source>
</reference>
<dbReference type="EMBL" id="LQYI01000089">
    <property type="protein sequence ID" value="KYC65447.1"/>
    <property type="molecule type" value="Genomic_DNA"/>
</dbReference>
<evidence type="ECO:0000313" key="2">
    <source>
        <dbReference type="Proteomes" id="UP000075304"/>
    </source>
</evidence>